<keyword evidence="3" id="KW-1185">Reference proteome</keyword>
<keyword evidence="1" id="KW-0472">Membrane</keyword>
<dbReference type="OrthoDB" id="9813003at2"/>
<protein>
    <recommendedName>
        <fullName evidence="4">Ribosomal protein L7/L12 C-terminal domain-containing protein</fullName>
    </recommendedName>
</protein>
<sequence>MSNKLRRASDFPKAAVDALQRGDLIEAIKVVRQERHIGFNEAKGEVEVYLASQPALKKKMDQVLVTAKQRFIRWMVGFLVLAAGVALFVMRGQ</sequence>
<evidence type="ECO:0000313" key="3">
    <source>
        <dbReference type="Proteomes" id="UP000198736"/>
    </source>
</evidence>
<proteinExistence type="predicted"/>
<gene>
    <name evidence="2" type="ORF">COMA2_20146</name>
</gene>
<dbReference type="AlphaFoldDB" id="A0A0S4LBT0"/>
<organism evidence="2 3">
    <name type="scientific">Candidatus Nitrospira nitrificans</name>
    <dbReference type="NCBI Taxonomy" id="1742973"/>
    <lineage>
        <taxon>Bacteria</taxon>
        <taxon>Pseudomonadati</taxon>
        <taxon>Nitrospirota</taxon>
        <taxon>Nitrospiria</taxon>
        <taxon>Nitrospirales</taxon>
        <taxon>Nitrospiraceae</taxon>
        <taxon>Nitrospira</taxon>
    </lineage>
</organism>
<dbReference type="EMBL" id="CZPZ01000012">
    <property type="protein sequence ID" value="CUS35212.1"/>
    <property type="molecule type" value="Genomic_DNA"/>
</dbReference>
<accession>A0A0S4LBT0</accession>
<dbReference type="STRING" id="1742973.COMA2_20146"/>
<reference evidence="3" key="1">
    <citation type="submission" date="2015-10" db="EMBL/GenBank/DDBJ databases">
        <authorList>
            <person name="Luecker S."/>
            <person name="Luecker S."/>
        </authorList>
    </citation>
    <scope>NUCLEOTIDE SEQUENCE [LARGE SCALE GENOMIC DNA]</scope>
</reference>
<keyword evidence="1" id="KW-1133">Transmembrane helix</keyword>
<feature type="transmembrane region" description="Helical" evidence="1">
    <location>
        <begin position="71"/>
        <end position="90"/>
    </location>
</feature>
<evidence type="ECO:0000256" key="1">
    <source>
        <dbReference type="SAM" id="Phobius"/>
    </source>
</evidence>
<evidence type="ECO:0008006" key="4">
    <source>
        <dbReference type="Google" id="ProtNLM"/>
    </source>
</evidence>
<keyword evidence="1" id="KW-0812">Transmembrane</keyword>
<dbReference type="RefSeq" id="WP_090896629.1">
    <property type="nucleotide sequence ID" value="NZ_CZPZ01000012.1"/>
</dbReference>
<evidence type="ECO:0000313" key="2">
    <source>
        <dbReference type="EMBL" id="CUS35212.1"/>
    </source>
</evidence>
<dbReference type="Proteomes" id="UP000198736">
    <property type="component" value="Unassembled WGS sequence"/>
</dbReference>
<name>A0A0S4LBT0_9BACT</name>